<dbReference type="EMBL" id="FNEM01000001">
    <property type="protein sequence ID" value="SDI37402.1"/>
    <property type="molecule type" value="Genomic_DNA"/>
</dbReference>
<dbReference type="OrthoDB" id="5897571at2"/>
<evidence type="ECO:0008006" key="6">
    <source>
        <dbReference type="Google" id="ProtNLM"/>
    </source>
</evidence>
<protein>
    <recommendedName>
        <fullName evidence="6">Lipoprotein</fullName>
    </recommendedName>
</protein>
<dbReference type="RefSeq" id="WP_090360578.1">
    <property type="nucleotide sequence ID" value="NZ_FNEM01000001.1"/>
</dbReference>
<dbReference type="Proteomes" id="UP000199527">
    <property type="component" value="Unassembled WGS sequence"/>
</dbReference>
<sequence>MHFRRHLLAMSMAAALTQLAACGGSSSSDSTPTPEPPAPEPTQSLSGATADGYLVNAQVCLDLNNNGECDADEPSTLTQAGGQYSFEDLDATLDLNQVQMLVKVIAGQTEDEDNPGVVLTQSYTMTAPAGVVEFVSPLTTLLASEMDRAGVDQETAAAALEQTLGILGSDLSLVEDYIVGKQQQANGNGYKRLHRVAQVVARVTAKAKHAVEQNGGTGGDAEDNEVADAIAETLTENLERLVNRVDEAEANGQEPDADTIADEVADELPLAPEDVQDRVERKRERGDLEEASLLTLLESEGGMFELDGHSDVFFDSSTNQCIKERELGYQQIQKVESLITFNRFRYDGPDVGFIEITEEEDRDMLVWKEAAWAEMSDQVEVVSQEEDGSVIVSSDMDGRQQVWAQQLDLSDLKLKRYAKGEHEWKSLFSGNQLFPEGASGYQMTFKQLESRAMLPYRAECDASVQWCNQVVLPTGPVQTLAELMNDASTEAPKLVYIGGDDGTSLAVALQGSIEEDQGKVQLYVVEHGECDDNGCGAPELKENADASWTKTPMGLVLNLPEWGHSFTHRRRAQPLLTEYEGAVRHGFVLGEGLTRSDQWGFNEVAMDAFLANLGTPELREVEDAEECGFDPDDGQDPGDGTEPGDGDDKPAPPQLIADDAATAALAGKLYLAVDAEFQALIQLNEQGRVMAWVEEQDDEGMERETLHGEWLIDAEHRLLLQFGADDWVLMQLPAEGLGGDVMKVFEQDGDEQLEYAMQLVRPLSLDGFATSLTFRLTDEDENGCAMDLHLDAFDTGLEGSGWVDMSQCSEAGDGTVPANQEFLWAQTEAGLKVQMVPSSNEMAPESHLLYWFGSQTTERVLSRSTTMLADGTAMEGSLDTFRFELLP</sequence>
<reference evidence="5" key="1">
    <citation type="submission" date="2016-10" db="EMBL/GenBank/DDBJ databases">
        <authorList>
            <person name="Varghese N."/>
            <person name="Submissions S."/>
        </authorList>
    </citation>
    <scope>NUCLEOTIDE SEQUENCE [LARGE SCALE GENOMIC DNA]</scope>
    <source>
        <strain evidence="5">DSM 23317</strain>
    </source>
</reference>
<feature type="chain" id="PRO_5011535040" description="Lipoprotein" evidence="3">
    <location>
        <begin position="21"/>
        <end position="887"/>
    </location>
</feature>
<evidence type="ECO:0000256" key="2">
    <source>
        <dbReference type="SAM" id="MobiDB-lite"/>
    </source>
</evidence>
<evidence type="ECO:0000313" key="4">
    <source>
        <dbReference type="EMBL" id="SDI37402.1"/>
    </source>
</evidence>
<feature type="region of interest" description="Disordered" evidence="2">
    <location>
        <begin position="22"/>
        <end position="47"/>
    </location>
</feature>
<name>A0A1G8K1S5_9GAMM</name>
<proteinExistence type="predicted"/>
<keyword evidence="1" id="KW-0175">Coiled coil</keyword>
<feature type="region of interest" description="Disordered" evidence="2">
    <location>
        <begin position="620"/>
        <end position="654"/>
    </location>
</feature>
<gene>
    <name evidence="4" type="ORF">SAMN04488540_101226</name>
</gene>
<evidence type="ECO:0000313" key="5">
    <source>
        <dbReference type="Proteomes" id="UP000199527"/>
    </source>
</evidence>
<evidence type="ECO:0000256" key="1">
    <source>
        <dbReference type="SAM" id="Coils"/>
    </source>
</evidence>
<feature type="signal peptide" evidence="3">
    <location>
        <begin position="1"/>
        <end position="20"/>
    </location>
</feature>
<accession>A0A1G8K1S5</accession>
<feature type="compositionally biased region" description="Acidic residues" evidence="2">
    <location>
        <begin position="620"/>
        <end position="636"/>
    </location>
</feature>
<organism evidence="4 5">
    <name type="scientific">Ferrimonas sediminum</name>
    <dbReference type="NCBI Taxonomy" id="718193"/>
    <lineage>
        <taxon>Bacteria</taxon>
        <taxon>Pseudomonadati</taxon>
        <taxon>Pseudomonadota</taxon>
        <taxon>Gammaproteobacteria</taxon>
        <taxon>Alteromonadales</taxon>
        <taxon>Ferrimonadaceae</taxon>
        <taxon>Ferrimonas</taxon>
    </lineage>
</organism>
<keyword evidence="3" id="KW-0732">Signal</keyword>
<feature type="coiled-coil region" evidence="1">
    <location>
        <begin position="224"/>
        <end position="251"/>
    </location>
</feature>
<keyword evidence="5" id="KW-1185">Reference proteome</keyword>
<dbReference type="AlphaFoldDB" id="A0A1G8K1S5"/>
<evidence type="ECO:0000256" key="3">
    <source>
        <dbReference type="SAM" id="SignalP"/>
    </source>
</evidence>